<dbReference type="InterPro" id="IPR003617">
    <property type="entry name" value="TFIIS/CRSP70_N_sub"/>
</dbReference>
<dbReference type="CDD" id="cd00183">
    <property type="entry name" value="TFIIS_I"/>
    <property type="match status" value="1"/>
</dbReference>
<dbReference type="InterPro" id="IPR035441">
    <property type="entry name" value="TFIIS/LEDGF_dom_sf"/>
</dbReference>
<reference evidence="5" key="1">
    <citation type="submission" date="2021-01" db="EMBL/GenBank/DDBJ databases">
        <title>Adiantum capillus-veneris genome.</title>
        <authorList>
            <person name="Fang Y."/>
            <person name="Liao Q."/>
        </authorList>
    </citation>
    <scope>NUCLEOTIDE SEQUENCE</scope>
    <source>
        <strain evidence="5">H3</strain>
        <tissue evidence="5">Leaf</tissue>
    </source>
</reference>
<gene>
    <name evidence="5" type="ORF">GOP47_0025928</name>
</gene>
<keyword evidence="6" id="KW-1185">Reference proteome</keyword>
<evidence type="ECO:0000256" key="3">
    <source>
        <dbReference type="PROSITE-ProRule" id="PRU00649"/>
    </source>
</evidence>
<evidence type="ECO:0000259" key="4">
    <source>
        <dbReference type="PROSITE" id="PS51319"/>
    </source>
</evidence>
<proteinExistence type="predicted"/>
<sequence length="218" mass="24475">MERFGRMIENAQQAAAMEYHLLPIGAGEDVRDLHLNRSRAALRRAEAAFQKALAAVEKGQVINDLREEGFIGAADEKEAPMDELGQESPVLREINALVDSRCLCKRQEEIFIFKALQRLQNMHITVQLLKSTSIRKKVKRLRKHPSARVCSLAKQLVRWWKHLAVEVKDATATISPSSIAENGDGVSFCLQSEGAPLQPRDSQTAVTETFGFLNDYDF</sequence>
<dbReference type="EMBL" id="JABFUD020000025">
    <property type="protein sequence ID" value="KAI5059609.1"/>
    <property type="molecule type" value="Genomic_DNA"/>
</dbReference>
<feature type="domain" description="TFIIS N-terminal" evidence="4">
    <location>
        <begin position="92"/>
        <end position="167"/>
    </location>
</feature>
<dbReference type="Proteomes" id="UP000886520">
    <property type="component" value="Chromosome 25"/>
</dbReference>
<evidence type="ECO:0000313" key="6">
    <source>
        <dbReference type="Proteomes" id="UP000886520"/>
    </source>
</evidence>
<dbReference type="AlphaFoldDB" id="A0A9D4U366"/>
<evidence type="ECO:0000256" key="1">
    <source>
        <dbReference type="ARBA" id="ARBA00004123"/>
    </source>
</evidence>
<comment type="subcellular location">
    <subcellularLocation>
        <location evidence="1 3">Nucleus</location>
    </subcellularLocation>
</comment>
<dbReference type="SUPFAM" id="SSF47676">
    <property type="entry name" value="Conserved domain common to transcription factors TFIIS, elongin A, CRSP70"/>
    <property type="match status" value="1"/>
</dbReference>
<dbReference type="InterPro" id="IPR017923">
    <property type="entry name" value="TFIIS_N"/>
</dbReference>
<evidence type="ECO:0000256" key="2">
    <source>
        <dbReference type="ARBA" id="ARBA00023242"/>
    </source>
</evidence>
<dbReference type="PANTHER" id="PTHR46554:SF2">
    <property type="entry name" value="TFIIS N-TERMINAL DOMAIN-CONTAINING PROTEIN"/>
    <property type="match status" value="1"/>
</dbReference>
<organism evidence="5 6">
    <name type="scientific">Adiantum capillus-veneris</name>
    <name type="common">Maidenhair fern</name>
    <dbReference type="NCBI Taxonomy" id="13818"/>
    <lineage>
        <taxon>Eukaryota</taxon>
        <taxon>Viridiplantae</taxon>
        <taxon>Streptophyta</taxon>
        <taxon>Embryophyta</taxon>
        <taxon>Tracheophyta</taxon>
        <taxon>Polypodiopsida</taxon>
        <taxon>Polypodiidae</taxon>
        <taxon>Polypodiales</taxon>
        <taxon>Pteridineae</taxon>
        <taxon>Pteridaceae</taxon>
        <taxon>Vittarioideae</taxon>
        <taxon>Adiantum</taxon>
    </lineage>
</organism>
<dbReference type="SMART" id="SM00509">
    <property type="entry name" value="TFS2N"/>
    <property type="match status" value="1"/>
</dbReference>
<evidence type="ECO:0000313" key="5">
    <source>
        <dbReference type="EMBL" id="KAI5059609.1"/>
    </source>
</evidence>
<dbReference type="Gene3D" id="1.20.930.10">
    <property type="entry name" value="Conserved domain common to transcription factors TFIIS, elongin A, CRSP70"/>
    <property type="match status" value="1"/>
</dbReference>
<name>A0A9D4U366_ADICA</name>
<keyword evidence="2 3" id="KW-0539">Nucleus</keyword>
<accession>A0A9D4U366</accession>
<dbReference type="OrthoDB" id="1939063at2759"/>
<dbReference type="GO" id="GO:0005634">
    <property type="term" value="C:nucleus"/>
    <property type="evidence" value="ECO:0007669"/>
    <property type="project" value="UniProtKB-SubCell"/>
</dbReference>
<dbReference type="PANTHER" id="PTHR46554">
    <property type="entry name" value="MEDIATOR OF RNA POLYMERASE II TRANSCRIPTION SUBUNIT 26A-RELATED"/>
    <property type="match status" value="1"/>
</dbReference>
<dbReference type="Pfam" id="PF08711">
    <property type="entry name" value="Med26"/>
    <property type="match status" value="1"/>
</dbReference>
<comment type="caution">
    <text evidence="5">The sequence shown here is derived from an EMBL/GenBank/DDBJ whole genome shotgun (WGS) entry which is preliminary data.</text>
</comment>
<dbReference type="PROSITE" id="PS51319">
    <property type="entry name" value="TFIIS_N"/>
    <property type="match status" value="1"/>
</dbReference>
<protein>
    <recommendedName>
        <fullName evidence="4">TFIIS N-terminal domain-containing protein</fullName>
    </recommendedName>
</protein>